<organism evidence="1 2">
    <name type="scientific">Marinobacterium halophilum</name>
    <dbReference type="NCBI Taxonomy" id="267374"/>
    <lineage>
        <taxon>Bacteria</taxon>
        <taxon>Pseudomonadati</taxon>
        <taxon>Pseudomonadota</taxon>
        <taxon>Gammaproteobacteria</taxon>
        <taxon>Oceanospirillales</taxon>
        <taxon>Oceanospirillaceae</taxon>
        <taxon>Marinobacterium</taxon>
    </lineage>
</organism>
<dbReference type="RefSeq" id="WP_106591534.1">
    <property type="nucleotide sequence ID" value="NZ_PYGI01000009.1"/>
</dbReference>
<dbReference type="InterPro" id="IPR010921">
    <property type="entry name" value="Trp_repressor/repl_initiator"/>
</dbReference>
<dbReference type="AlphaFoldDB" id="A0A2P8EXA8"/>
<gene>
    <name evidence="1" type="ORF">CLV44_10934</name>
</gene>
<dbReference type="Pfam" id="PF07277">
    <property type="entry name" value="SapC"/>
    <property type="match status" value="1"/>
</dbReference>
<keyword evidence="2" id="KW-1185">Reference proteome</keyword>
<dbReference type="InterPro" id="IPR010836">
    <property type="entry name" value="SapC"/>
</dbReference>
<evidence type="ECO:0000313" key="2">
    <source>
        <dbReference type="Proteomes" id="UP000242133"/>
    </source>
</evidence>
<proteinExistence type="predicted"/>
<evidence type="ECO:0000313" key="1">
    <source>
        <dbReference type="EMBL" id="PSL14098.1"/>
    </source>
</evidence>
<dbReference type="OrthoDB" id="6115002at2"/>
<sequence>MSTPDNNQPNTGRSEVLSLERHRSLRFHKANNFAFAASWLYVPVHNQEASRLAGQFPILFYPLPNGGAMPCMLLKSKDRSAFSTQMHWQGGILPDVLRLYPFGFHRDQKRSSLAVYPTAPHFRGNGEKIITSKGKPTRRLQGIIKALAPIQQAFDQTQPIMQELLALNVLQPVTFSLLRADGTRARVSLLACPDTAVIKQQSLSPALRTLLYVHQQSCRRLFKHAHMPTAAANTKANTGTVAPANVHELARTVCDRFSVSLDDLKSRKRSDIIKQARHTLAVEARDSSQLTELAGLLQRSVDTLRKWI</sequence>
<reference evidence="1 2" key="1">
    <citation type="submission" date="2018-03" db="EMBL/GenBank/DDBJ databases">
        <title>Genomic Encyclopedia of Archaeal and Bacterial Type Strains, Phase II (KMG-II): from individual species to whole genera.</title>
        <authorList>
            <person name="Goeker M."/>
        </authorList>
    </citation>
    <scope>NUCLEOTIDE SEQUENCE [LARGE SCALE GENOMIC DNA]</scope>
    <source>
        <strain evidence="1 2">DSM 17586</strain>
    </source>
</reference>
<dbReference type="GO" id="GO:0043565">
    <property type="term" value="F:sequence-specific DNA binding"/>
    <property type="evidence" value="ECO:0007669"/>
    <property type="project" value="InterPro"/>
</dbReference>
<protein>
    <submittedName>
        <fullName evidence="1">DnaA-like protein</fullName>
    </submittedName>
</protein>
<dbReference type="EMBL" id="PYGI01000009">
    <property type="protein sequence ID" value="PSL14098.1"/>
    <property type="molecule type" value="Genomic_DNA"/>
</dbReference>
<comment type="caution">
    <text evidence="1">The sequence shown here is derived from an EMBL/GenBank/DDBJ whole genome shotgun (WGS) entry which is preliminary data.</text>
</comment>
<dbReference type="Proteomes" id="UP000242133">
    <property type="component" value="Unassembled WGS sequence"/>
</dbReference>
<name>A0A2P8EXA8_9GAMM</name>
<accession>A0A2P8EXA8</accession>
<dbReference type="SUPFAM" id="SSF48295">
    <property type="entry name" value="TrpR-like"/>
    <property type="match status" value="1"/>
</dbReference>